<keyword evidence="2" id="KW-1185">Reference proteome</keyword>
<dbReference type="AlphaFoldDB" id="A0A2I0VQA8"/>
<dbReference type="EMBL" id="KZ503331">
    <property type="protein sequence ID" value="PKU65573.1"/>
    <property type="molecule type" value="Genomic_DNA"/>
</dbReference>
<sequence length="73" mass="7676">MLVGSCEEVLVLVISKGKRVVLRGSKKSVASGRLLYGKGATARQAGAMRGEEWRLQVTGMASATASRLKLGSL</sequence>
<reference evidence="1 2" key="1">
    <citation type="journal article" date="2016" name="Sci. Rep.">
        <title>The Dendrobium catenatum Lindl. genome sequence provides insights into polysaccharide synthase, floral development and adaptive evolution.</title>
        <authorList>
            <person name="Zhang G.Q."/>
            <person name="Xu Q."/>
            <person name="Bian C."/>
            <person name="Tsai W.C."/>
            <person name="Yeh C.M."/>
            <person name="Liu K.W."/>
            <person name="Yoshida K."/>
            <person name="Zhang L.S."/>
            <person name="Chang S.B."/>
            <person name="Chen F."/>
            <person name="Shi Y."/>
            <person name="Su Y.Y."/>
            <person name="Zhang Y.Q."/>
            <person name="Chen L.J."/>
            <person name="Yin Y."/>
            <person name="Lin M."/>
            <person name="Huang H."/>
            <person name="Deng H."/>
            <person name="Wang Z.W."/>
            <person name="Zhu S.L."/>
            <person name="Zhao X."/>
            <person name="Deng C."/>
            <person name="Niu S.C."/>
            <person name="Huang J."/>
            <person name="Wang M."/>
            <person name="Liu G.H."/>
            <person name="Yang H.J."/>
            <person name="Xiao X.J."/>
            <person name="Hsiao Y.Y."/>
            <person name="Wu W.L."/>
            <person name="Chen Y.Y."/>
            <person name="Mitsuda N."/>
            <person name="Ohme-Takagi M."/>
            <person name="Luo Y.B."/>
            <person name="Van de Peer Y."/>
            <person name="Liu Z.J."/>
        </authorList>
    </citation>
    <scope>NUCLEOTIDE SEQUENCE [LARGE SCALE GENOMIC DNA]</scope>
    <source>
        <tissue evidence="1">The whole plant</tissue>
    </source>
</reference>
<organism evidence="1 2">
    <name type="scientific">Dendrobium catenatum</name>
    <dbReference type="NCBI Taxonomy" id="906689"/>
    <lineage>
        <taxon>Eukaryota</taxon>
        <taxon>Viridiplantae</taxon>
        <taxon>Streptophyta</taxon>
        <taxon>Embryophyta</taxon>
        <taxon>Tracheophyta</taxon>
        <taxon>Spermatophyta</taxon>
        <taxon>Magnoliopsida</taxon>
        <taxon>Liliopsida</taxon>
        <taxon>Asparagales</taxon>
        <taxon>Orchidaceae</taxon>
        <taxon>Epidendroideae</taxon>
        <taxon>Malaxideae</taxon>
        <taxon>Dendrobiinae</taxon>
        <taxon>Dendrobium</taxon>
    </lineage>
</organism>
<accession>A0A2I0VQA8</accession>
<gene>
    <name evidence="1" type="ORF">MA16_Dca024881</name>
</gene>
<protein>
    <submittedName>
        <fullName evidence="1">Uncharacterized protein</fullName>
    </submittedName>
</protein>
<evidence type="ECO:0000313" key="2">
    <source>
        <dbReference type="Proteomes" id="UP000233837"/>
    </source>
</evidence>
<dbReference type="Proteomes" id="UP000233837">
    <property type="component" value="Unassembled WGS sequence"/>
</dbReference>
<name>A0A2I0VQA8_9ASPA</name>
<evidence type="ECO:0000313" key="1">
    <source>
        <dbReference type="EMBL" id="PKU65573.1"/>
    </source>
</evidence>
<reference evidence="1 2" key="2">
    <citation type="journal article" date="2017" name="Nature">
        <title>The Apostasia genome and the evolution of orchids.</title>
        <authorList>
            <person name="Zhang G.Q."/>
            <person name="Liu K.W."/>
            <person name="Li Z."/>
            <person name="Lohaus R."/>
            <person name="Hsiao Y.Y."/>
            <person name="Niu S.C."/>
            <person name="Wang J.Y."/>
            <person name="Lin Y.C."/>
            <person name="Xu Q."/>
            <person name="Chen L.J."/>
            <person name="Yoshida K."/>
            <person name="Fujiwara S."/>
            <person name="Wang Z.W."/>
            <person name="Zhang Y.Q."/>
            <person name="Mitsuda N."/>
            <person name="Wang M."/>
            <person name="Liu G.H."/>
            <person name="Pecoraro L."/>
            <person name="Huang H.X."/>
            <person name="Xiao X.J."/>
            <person name="Lin M."/>
            <person name="Wu X.Y."/>
            <person name="Wu W.L."/>
            <person name="Chen Y.Y."/>
            <person name="Chang S.B."/>
            <person name="Sakamoto S."/>
            <person name="Ohme-Takagi M."/>
            <person name="Yagi M."/>
            <person name="Zeng S.J."/>
            <person name="Shen C.Y."/>
            <person name="Yeh C.M."/>
            <person name="Luo Y.B."/>
            <person name="Tsai W.C."/>
            <person name="Van de Peer Y."/>
            <person name="Liu Z.J."/>
        </authorList>
    </citation>
    <scope>NUCLEOTIDE SEQUENCE [LARGE SCALE GENOMIC DNA]</scope>
    <source>
        <tissue evidence="1">The whole plant</tissue>
    </source>
</reference>
<proteinExistence type="predicted"/>